<evidence type="ECO:0000256" key="2">
    <source>
        <dbReference type="ARBA" id="ARBA00023289"/>
    </source>
</evidence>
<dbReference type="EMBL" id="CM007650">
    <property type="protein sequence ID" value="ONM52910.1"/>
    <property type="molecule type" value="Genomic_DNA"/>
</dbReference>
<keyword evidence="9" id="KW-1185">Reference proteome</keyword>
<dbReference type="RefSeq" id="NP_001353760.1">
    <property type="nucleotide sequence ID" value="NM_001366831.1"/>
</dbReference>
<organism evidence="6">
    <name type="scientific">Zea mays</name>
    <name type="common">Maize</name>
    <dbReference type="NCBI Taxonomy" id="4577"/>
    <lineage>
        <taxon>Eukaryota</taxon>
        <taxon>Viridiplantae</taxon>
        <taxon>Streptophyta</taxon>
        <taxon>Embryophyta</taxon>
        <taxon>Tracheophyta</taxon>
        <taxon>Spermatophyta</taxon>
        <taxon>Magnoliopsida</taxon>
        <taxon>Liliopsida</taxon>
        <taxon>Poales</taxon>
        <taxon>Poaceae</taxon>
        <taxon>PACMAD clade</taxon>
        <taxon>Panicoideae</taxon>
        <taxon>Andropogonodae</taxon>
        <taxon>Andropogoneae</taxon>
        <taxon>Tripsacinae</taxon>
        <taxon>Zea</taxon>
    </lineage>
</organism>
<evidence type="ECO:0000313" key="8">
    <source>
        <dbReference type="EnsemblPlants" id="Zm00001eb305560_P001"/>
    </source>
</evidence>
<evidence type="ECO:0007829" key="10">
    <source>
        <dbReference type="PeptideAtlas" id="C0PIA6"/>
    </source>
</evidence>
<dbReference type="PANTHER" id="PTHR46195:SF7">
    <property type="entry name" value="OS07G0298900 PROTEIN"/>
    <property type="match status" value="1"/>
</dbReference>
<dbReference type="eggNOG" id="KOG1603">
    <property type="taxonomic scope" value="Eukaryota"/>
</dbReference>
<name>C0PIA6_MAIZE</name>
<evidence type="ECO:0000313" key="7">
    <source>
        <dbReference type="EMBL" id="ONM52910.1"/>
    </source>
</evidence>
<proteinExistence type="evidence at protein level"/>
<dbReference type="InterPro" id="IPR036163">
    <property type="entry name" value="HMA_dom_sf"/>
</dbReference>
<evidence type="ECO:0000313" key="9">
    <source>
        <dbReference type="Proteomes" id="UP000007305"/>
    </source>
</evidence>
<dbReference type="EnsemblPlants" id="Zm00001eb305560_T001">
    <property type="protein sequence ID" value="Zm00001eb305560_P001"/>
    <property type="gene ID" value="Zm00001eb305560"/>
</dbReference>
<dbReference type="Gramene" id="Zm00001eb305560_T001">
    <property type="protein sequence ID" value="Zm00001eb305560_P001"/>
    <property type="gene ID" value="Zm00001eb305560"/>
</dbReference>
<comment type="similarity">
    <text evidence="3">Belongs to the HIPP family.</text>
</comment>
<reference evidence="7 9" key="2">
    <citation type="submission" date="2015-12" db="EMBL/GenBank/DDBJ databases">
        <title>Update maize B73 reference genome by single molecule sequencing technologies.</title>
        <authorList>
            <consortium name="Maize Genome Sequencing Project"/>
            <person name="Ware D."/>
        </authorList>
    </citation>
    <scope>NUCLEOTIDE SEQUENCE [LARGE SCALE GENOMIC DNA]</scope>
    <source>
        <strain evidence="9">cv. B73</strain>
        <tissue evidence="7">Seedling</tissue>
    </source>
</reference>
<dbReference type="SMR" id="C0PIA6"/>
<dbReference type="OMA" id="ISVPVHC"/>
<dbReference type="AlphaFoldDB" id="C0PIA6"/>
<feature type="region of interest" description="Disordered" evidence="4">
    <location>
        <begin position="208"/>
        <end position="300"/>
    </location>
</feature>
<accession>C0PIA6</accession>
<sequence length="396" mass="41835">MAKVQQDKAASGGNGGGDGAAAPAGEQLVIRAPVHCDGCGRKLRRSLQRLEGVGEVTVDSRADTVVVRGRGAVENAAEVVQVVERKTGEKAVLVSPSPPEKLLLPARSSAPKAKGGETNTNKDIGNELPELDMKMVTVLKINLHCDACSEEIKRRILKITGVEEAMPHLKSSQVAVKGKVEPATLVGFIHKCTGRRAAIIRAEPLDDVLLPQPPNPPAAPPASKAESKKDEPPAENPPAKVEEPNEENRGGGEKDNADDDNPKTEKPASDGHGAGAAEEHGAHATTEGPDRDNDDDAGDGLVLENHTKAAVDRLFAVPTPAGVVTVVAPEMALGSRSYCYPAYPCAQYYYPYQPHLYPPQPYPAASAYSPVAMYGYPASYPPEAFSEENPNACTIV</sequence>
<keyword evidence="2" id="KW-0636">Prenylation</keyword>
<dbReference type="CDD" id="cd00371">
    <property type="entry name" value="HMA"/>
    <property type="match status" value="2"/>
</dbReference>
<dbReference type="GO" id="GO:0046872">
    <property type="term" value="F:metal ion binding"/>
    <property type="evidence" value="ECO:0007669"/>
    <property type="project" value="UniProtKB-KW"/>
</dbReference>
<keyword evidence="1" id="KW-0479">Metal-binding</keyword>
<dbReference type="GeneID" id="100383680"/>
<dbReference type="Gene3D" id="3.30.70.100">
    <property type="match status" value="2"/>
</dbReference>
<dbReference type="InterPro" id="IPR044577">
    <property type="entry name" value="HIPP4/7/8/17/18/19"/>
</dbReference>
<evidence type="ECO:0000256" key="4">
    <source>
        <dbReference type="SAM" id="MobiDB-lite"/>
    </source>
</evidence>
<reference evidence="6" key="1">
    <citation type="journal article" date="2009" name="PLoS Genet.">
        <title>Sequencing, mapping, and analysis of 27,455 maize full-length cDNAs.</title>
        <authorList>
            <person name="Soderlund C."/>
            <person name="Descour A."/>
            <person name="Kudrna D."/>
            <person name="Bomhoff M."/>
            <person name="Boyd L."/>
            <person name="Currie J."/>
            <person name="Angelova A."/>
            <person name="Collura K."/>
            <person name="Wissotski M."/>
            <person name="Ashley E."/>
            <person name="Morrow D."/>
            <person name="Fernandes J."/>
            <person name="Walbot V."/>
            <person name="Yu Y."/>
        </authorList>
    </citation>
    <scope>NUCLEOTIDE SEQUENCE</scope>
    <source>
        <strain evidence="6">B73</strain>
    </source>
</reference>
<dbReference type="OrthoDB" id="785630at2759"/>
<dbReference type="KEGG" id="zma:100383680"/>
<feature type="compositionally biased region" description="Basic and acidic residues" evidence="4">
    <location>
        <begin position="240"/>
        <end position="269"/>
    </location>
</feature>
<protein>
    <submittedName>
        <fullName evidence="7">Farnesylated protein 3</fullName>
    </submittedName>
</protein>
<reference evidence="8" key="3">
    <citation type="submission" date="2019-07" db="EMBL/GenBank/DDBJ databases">
        <authorList>
            <person name="Seetharam A."/>
            <person name="Woodhouse M."/>
            <person name="Cannon E."/>
        </authorList>
    </citation>
    <scope>NUCLEOTIDE SEQUENCE [LARGE SCALE GENOMIC DNA]</scope>
    <source>
        <strain evidence="8">cv. B73</strain>
    </source>
</reference>
<dbReference type="ExpressionAtlas" id="C0PIA6">
    <property type="expression patterns" value="baseline and differential"/>
</dbReference>
<dbReference type="PROSITE" id="PS50846">
    <property type="entry name" value="HMA_2"/>
    <property type="match status" value="2"/>
</dbReference>
<evidence type="ECO:0000313" key="6">
    <source>
        <dbReference type="EMBL" id="ACN34922.1"/>
    </source>
</evidence>
<evidence type="ECO:0000259" key="5">
    <source>
        <dbReference type="PROSITE" id="PS50846"/>
    </source>
</evidence>
<dbReference type="PANTHER" id="PTHR46195">
    <property type="entry name" value="HEAVY METAL-ASSOCIATED ISOPRENYLATED PLANT PROTEIN 7"/>
    <property type="match status" value="1"/>
</dbReference>
<evidence type="ECO:0000256" key="3">
    <source>
        <dbReference type="ARBA" id="ARBA00024045"/>
    </source>
</evidence>
<keyword evidence="10" id="KW-1267">Proteomics identification</keyword>
<dbReference type="PaxDb" id="4577-GRMZM2G042692_P01"/>
<dbReference type="InterPro" id="IPR006121">
    <property type="entry name" value="HMA_dom"/>
</dbReference>
<dbReference type="SUPFAM" id="SSF55008">
    <property type="entry name" value="HMA, heavy metal-associated domain"/>
    <property type="match status" value="2"/>
</dbReference>
<feature type="domain" description="HMA" evidence="5">
    <location>
        <begin position="25"/>
        <end position="91"/>
    </location>
</feature>
<dbReference type="EMBL" id="BT068025">
    <property type="protein sequence ID" value="ACN34922.1"/>
    <property type="molecule type" value="mRNA"/>
</dbReference>
<feature type="region of interest" description="Disordered" evidence="4">
    <location>
        <begin position="99"/>
        <end position="125"/>
    </location>
</feature>
<feature type="compositionally biased region" description="Pro residues" evidence="4">
    <location>
        <begin position="211"/>
        <end position="220"/>
    </location>
</feature>
<dbReference type="HOGENOM" id="CLU_039886_1_0_1"/>
<dbReference type="STRING" id="4577.C0PIA6"/>
<feature type="region of interest" description="Disordered" evidence="4">
    <location>
        <begin position="1"/>
        <end position="22"/>
    </location>
</feature>
<feature type="domain" description="HMA" evidence="5">
    <location>
        <begin position="134"/>
        <end position="197"/>
    </location>
</feature>
<evidence type="ECO:0000256" key="1">
    <source>
        <dbReference type="ARBA" id="ARBA00022723"/>
    </source>
</evidence>
<reference evidence="8" key="4">
    <citation type="submission" date="2021-05" db="UniProtKB">
        <authorList>
            <consortium name="EnsemblPlants"/>
        </authorList>
    </citation>
    <scope>IDENTIFICATION</scope>
    <source>
        <strain evidence="8">cv. B73</strain>
    </source>
</reference>
<dbReference type="Pfam" id="PF00403">
    <property type="entry name" value="HMA"/>
    <property type="match status" value="2"/>
</dbReference>
<dbReference type="FunCoup" id="C0PIA6">
    <property type="interactions" value="1127"/>
</dbReference>
<gene>
    <name evidence="8" type="primary">LOC100383680</name>
    <name evidence="7" type="ORF">ZEAMMB73_Zm00001d019446</name>
</gene>
<dbReference type="Proteomes" id="UP000007305">
    <property type="component" value="Chromosome 7"/>
</dbReference>
<keyword evidence="2" id="KW-0449">Lipoprotein</keyword>